<dbReference type="CDD" id="cd00067">
    <property type="entry name" value="GAL4"/>
    <property type="match status" value="1"/>
</dbReference>
<proteinExistence type="predicted"/>
<dbReference type="PANTHER" id="PTHR38791">
    <property type="entry name" value="ZN(II)2CYS6 TRANSCRIPTION FACTOR (EUROFUNG)-RELATED-RELATED"/>
    <property type="match status" value="1"/>
</dbReference>
<feature type="domain" description="Zn(2)-C6 fungal-type" evidence="2">
    <location>
        <begin position="9"/>
        <end position="37"/>
    </location>
</feature>
<accession>A0A6A6C0R3</accession>
<evidence type="ECO:0000259" key="2">
    <source>
        <dbReference type="PROSITE" id="PS50048"/>
    </source>
</evidence>
<gene>
    <name evidence="3" type="ORF">M409DRAFT_28950</name>
</gene>
<dbReference type="SMART" id="SM00066">
    <property type="entry name" value="GAL4"/>
    <property type="match status" value="1"/>
</dbReference>
<dbReference type="EMBL" id="ML993625">
    <property type="protein sequence ID" value="KAF2160565.1"/>
    <property type="molecule type" value="Genomic_DNA"/>
</dbReference>
<dbReference type="PROSITE" id="PS50048">
    <property type="entry name" value="ZN2_CY6_FUNGAL_2"/>
    <property type="match status" value="1"/>
</dbReference>
<dbReference type="Proteomes" id="UP000799537">
    <property type="component" value="Unassembled WGS sequence"/>
</dbReference>
<dbReference type="PANTHER" id="PTHR38791:SF5">
    <property type="entry name" value="TRANSCRIPTION FACTOR DBAG-RELATED"/>
    <property type="match status" value="1"/>
</dbReference>
<dbReference type="GeneID" id="54562515"/>
<reference evidence="3" key="1">
    <citation type="journal article" date="2020" name="Stud. Mycol.">
        <title>101 Dothideomycetes genomes: a test case for predicting lifestyles and emergence of pathogens.</title>
        <authorList>
            <person name="Haridas S."/>
            <person name="Albert R."/>
            <person name="Binder M."/>
            <person name="Bloem J."/>
            <person name="Labutti K."/>
            <person name="Salamov A."/>
            <person name="Andreopoulos B."/>
            <person name="Baker S."/>
            <person name="Barry K."/>
            <person name="Bills G."/>
            <person name="Bluhm B."/>
            <person name="Cannon C."/>
            <person name="Castanera R."/>
            <person name="Culley D."/>
            <person name="Daum C."/>
            <person name="Ezra D."/>
            <person name="Gonzalez J."/>
            <person name="Henrissat B."/>
            <person name="Kuo A."/>
            <person name="Liang C."/>
            <person name="Lipzen A."/>
            <person name="Lutzoni F."/>
            <person name="Magnuson J."/>
            <person name="Mondo S."/>
            <person name="Nolan M."/>
            <person name="Ohm R."/>
            <person name="Pangilinan J."/>
            <person name="Park H.-J."/>
            <person name="Ramirez L."/>
            <person name="Alfaro M."/>
            <person name="Sun H."/>
            <person name="Tritt A."/>
            <person name="Yoshinaga Y."/>
            <person name="Zwiers L.-H."/>
            <person name="Turgeon B."/>
            <person name="Goodwin S."/>
            <person name="Spatafora J."/>
            <person name="Crous P."/>
            <person name="Grigoriev I."/>
        </authorList>
    </citation>
    <scope>NUCLEOTIDE SEQUENCE</scope>
    <source>
        <strain evidence="3">ATCC 36951</strain>
    </source>
</reference>
<dbReference type="Gene3D" id="4.10.240.10">
    <property type="entry name" value="Zn(2)-C6 fungal-type DNA-binding domain"/>
    <property type="match status" value="1"/>
</dbReference>
<dbReference type="InterPro" id="IPR036864">
    <property type="entry name" value="Zn2-C6_fun-type_DNA-bd_sf"/>
</dbReference>
<dbReference type="GO" id="GO:0000981">
    <property type="term" value="F:DNA-binding transcription factor activity, RNA polymerase II-specific"/>
    <property type="evidence" value="ECO:0007669"/>
    <property type="project" value="InterPro"/>
</dbReference>
<name>A0A6A6C0R3_ZASCE</name>
<dbReference type="InterPro" id="IPR001138">
    <property type="entry name" value="Zn2Cys6_DnaBD"/>
</dbReference>
<sequence>MVHRGFSQGCHRCRAHHTRCDQRRPACSRCRLAGLQCPGYRDDGAGFLFKDQTGKVVRKGTARRNGGLKKAAAAEDFCGVLTGVITPSPEDSCVDFFFGNFMRLGTARRVECGLYPTLFPIYHHSAFDSPLRLAVTVAAGEITALSYPARHRPRHVRNVSRAIQAITAALQDPEQCGKDDLLLAVLILQKAEQAYCVRHGGRISTVHEKGAVGLIQWRRRQGKNVPEYLVAGARSSVLTSLIYGGASSDVAAETLSYLQNVETTNPPNPISLDHLLARALCLWHRATTTTTTTPLSPSQTSTLQSQLHSLNSTLTSWLSRTSPTLLSTPTPEAALLFQQYRLTLTITLSIISILHPADDGKPCEAIADLLRNMLDATGFFFEVLRGKEGRKEGVLDPTPMAATCLHLTLRFLGWCGERLGVGVGDREGEGEGLLERVREREEALRGLIGGVV</sequence>
<dbReference type="PROSITE" id="PS00463">
    <property type="entry name" value="ZN2_CY6_FUNGAL_1"/>
    <property type="match status" value="1"/>
</dbReference>
<evidence type="ECO:0000313" key="4">
    <source>
        <dbReference type="Proteomes" id="UP000799537"/>
    </source>
</evidence>
<dbReference type="GO" id="GO:0008270">
    <property type="term" value="F:zinc ion binding"/>
    <property type="evidence" value="ECO:0007669"/>
    <property type="project" value="InterPro"/>
</dbReference>
<dbReference type="AlphaFoldDB" id="A0A6A6C0R3"/>
<keyword evidence="4" id="KW-1185">Reference proteome</keyword>
<protein>
    <recommendedName>
        <fullName evidence="2">Zn(2)-C6 fungal-type domain-containing protein</fullName>
    </recommendedName>
</protein>
<dbReference type="SUPFAM" id="SSF57701">
    <property type="entry name" value="Zn2/Cys6 DNA-binding domain"/>
    <property type="match status" value="1"/>
</dbReference>
<evidence type="ECO:0000313" key="3">
    <source>
        <dbReference type="EMBL" id="KAF2160565.1"/>
    </source>
</evidence>
<dbReference type="InterPro" id="IPR053175">
    <property type="entry name" value="DHMBA_Reg_Transcription_Factor"/>
</dbReference>
<keyword evidence="1" id="KW-0539">Nucleus</keyword>
<dbReference type="RefSeq" id="XP_033661454.1">
    <property type="nucleotide sequence ID" value="XM_033809243.1"/>
</dbReference>
<dbReference type="OrthoDB" id="5429770at2759"/>
<dbReference type="Pfam" id="PF00172">
    <property type="entry name" value="Zn_clus"/>
    <property type="match status" value="1"/>
</dbReference>
<organism evidence="3 4">
    <name type="scientific">Zasmidium cellare ATCC 36951</name>
    <dbReference type="NCBI Taxonomy" id="1080233"/>
    <lineage>
        <taxon>Eukaryota</taxon>
        <taxon>Fungi</taxon>
        <taxon>Dikarya</taxon>
        <taxon>Ascomycota</taxon>
        <taxon>Pezizomycotina</taxon>
        <taxon>Dothideomycetes</taxon>
        <taxon>Dothideomycetidae</taxon>
        <taxon>Mycosphaerellales</taxon>
        <taxon>Mycosphaerellaceae</taxon>
        <taxon>Zasmidium</taxon>
    </lineage>
</organism>
<evidence type="ECO:0000256" key="1">
    <source>
        <dbReference type="ARBA" id="ARBA00023242"/>
    </source>
</evidence>